<accession>A0A6J4SDF6</accession>
<keyword evidence="1" id="KW-1133">Transmembrane helix</keyword>
<organism evidence="3">
    <name type="scientific">uncultured Rubrobacteraceae bacterium</name>
    <dbReference type="NCBI Taxonomy" id="349277"/>
    <lineage>
        <taxon>Bacteria</taxon>
        <taxon>Bacillati</taxon>
        <taxon>Actinomycetota</taxon>
        <taxon>Rubrobacteria</taxon>
        <taxon>Rubrobacterales</taxon>
        <taxon>Rubrobacteraceae</taxon>
        <taxon>environmental samples</taxon>
    </lineage>
</organism>
<sequence length="149" mass="15389">MPRLSVMGHPVHPILQAIPAAVLPASTTFDALAFLSGKEGLSEAGRYSLIFGLLGGVGAAATGILDYYEIKNRPVRNIAMYHGLSNVALMASYSASLLRRKGGRADGTALLLSGLGASLIGLSGYLGGELVYEHGVRVGRDHDGIPGAS</sequence>
<evidence type="ECO:0000313" key="3">
    <source>
        <dbReference type="EMBL" id="CAA9495424.1"/>
    </source>
</evidence>
<dbReference type="EMBL" id="CADCVI010000247">
    <property type="protein sequence ID" value="CAA9495424.1"/>
    <property type="molecule type" value="Genomic_DNA"/>
</dbReference>
<dbReference type="InterPro" id="IPR019251">
    <property type="entry name" value="DUF2231_TM"/>
</dbReference>
<dbReference type="AlphaFoldDB" id="A0A6J4SDF6"/>
<evidence type="ECO:0000259" key="2">
    <source>
        <dbReference type="Pfam" id="PF09990"/>
    </source>
</evidence>
<feature type="transmembrane region" description="Helical" evidence="1">
    <location>
        <begin position="47"/>
        <end position="68"/>
    </location>
</feature>
<keyword evidence="1" id="KW-0472">Membrane</keyword>
<proteinExistence type="predicted"/>
<gene>
    <name evidence="3" type="ORF">AVDCRST_MAG25-3550</name>
</gene>
<feature type="transmembrane region" description="Helical" evidence="1">
    <location>
        <begin position="14"/>
        <end position="35"/>
    </location>
</feature>
<feature type="transmembrane region" description="Helical" evidence="1">
    <location>
        <begin position="80"/>
        <end position="98"/>
    </location>
</feature>
<keyword evidence="1" id="KW-0812">Transmembrane</keyword>
<feature type="domain" description="DUF2231" evidence="2">
    <location>
        <begin position="8"/>
        <end position="138"/>
    </location>
</feature>
<dbReference type="Pfam" id="PF09990">
    <property type="entry name" value="DUF2231"/>
    <property type="match status" value="1"/>
</dbReference>
<feature type="transmembrane region" description="Helical" evidence="1">
    <location>
        <begin position="110"/>
        <end position="128"/>
    </location>
</feature>
<name>A0A6J4SDF6_9ACTN</name>
<evidence type="ECO:0000256" key="1">
    <source>
        <dbReference type="SAM" id="Phobius"/>
    </source>
</evidence>
<reference evidence="3" key="1">
    <citation type="submission" date="2020-02" db="EMBL/GenBank/DDBJ databases">
        <authorList>
            <person name="Meier V. D."/>
        </authorList>
    </citation>
    <scope>NUCLEOTIDE SEQUENCE</scope>
    <source>
        <strain evidence="3">AVDCRST_MAG25</strain>
    </source>
</reference>
<protein>
    <recommendedName>
        <fullName evidence="2">DUF2231 domain-containing protein</fullName>
    </recommendedName>
</protein>